<protein>
    <submittedName>
        <fullName evidence="2">Uncharacterized protein</fullName>
    </submittedName>
</protein>
<evidence type="ECO:0000313" key="3">
    <source>
        <dbReference type="Proteomes" id="UP000839052"/>
    </source>
</evidence>
<gene>
    <name evidence="2" type="ORF">NTG6680_1816</name>
</gene>
<reference evidence="2 3" key="1">
    <citation type="submission" date="2021-10" db="EMBL/GenBank/DDBJ databases">
        <authorList>
            <person name="Koch H."/>
        </authorList>
    </citation>
    <scope>NUCLEOTIDE SEQUENCE [LARGE SCALE GENOMIC DNA]</scope>
    <source>
        <strain evidence="2">6680</strain>
    </source>
</reference>
<keyword evidence="3" id="KW-1185">Reference proteome</keyword>
<accession>A0ABM8YZU6</accession>
<keyword evidence="1" id="KW-0812">Transmembrane</keyword>
<evidence type="ECO:0000313" key="2">
    <source>
        <dbReference type="EMBL" id="CAG9933065.1"/>
    </source>
</evidence>
<keyword evidence="1" id="KW-1133">Transmembrane helix</keyword>
<feature type="transmembrane region" description="Helical" evidence="1">
    <location>
        <begin position="26"/>
        <end position="44"/>
    </location>
</feature>
<dbReference type="RefSeq" id="WP_239796906.1">
    <property type="nucleotide sequence ID" value="NZ_OU912926.1"/>
</dbReference>
<name>A0ABM8YZU6_9PROT</name>
<organism evidence="2 3">
    <name type="scientific">Candidatus Nitrotoga arctica</name>
    <dbReference type="NCBI Taxonomy" id="453162"/>
    <lineage>
        <taxon>Bacteria</taxon>
        <taxon>Pseudomonadati</taxon>
        <taxon>Pseudomonadota</taxon>
        <taxon>Betaproteobacteria</taxon>
        <taxon>Nitrosomonadales</taxon>
        <taxon>Gallionellaceae</taxon>
        <taxon>Candidatus Nitrotoga</taxon>
    </lineage>
</organism>
<sequence>MLPKDANTQNLKTVAVVDAPYTTKKFLIAIAVALGIAALVVYFWDPEFLPWLTGSTKR</sequence>
<keyword evidence="1" id="KW-0472">Membrane</keyword>
<dbReference type="Proteomes" id="UP000839052">
    <property type="component" value="Chromosome"/>
</dbReference>
<dbReference type="EMBL" id="OU912926">
    <property type="protein sequence ID" value="CAG9933065.1"/>
    <property type="molecule type" value="Genomic_DNA"/>
</dbReference>
<proteinExistence type="predicted"/>
<evidence type="ECO:0000256" key="1">
    <source>
        <dbReference type="SAM" id="Phobius"/>
    </source>
</evidence>